<evidence type="ECO:0000313" key="2">
    <source>
        <dbReference type="Proteomes" id="UP001054945"/>
    </source>
</evidence>
<organism evidence="1 2">
    <name type="scientific">Caerostris extrusa</name>
    <name type="common">Bark spider</name>
    <name type="synonym">Caerostris bankana</name>
    <dbReference type="NCBI Taxonomy" id="172846"/>
    <lineage>
        <taxon>Eukaryota</taxon>
        <taxon>Metazoa</taxon>
        <taxon>Ecdysozoa</taxon>
        <taxon>Arthropoda</taxon>
        <taxon>Chelicerata</taxon>
        <taxon>Arachnida</taxon>
        <taxon>Araneae</taxon>
        <taxon>Araneomorphae</taxon>
        <taxon>Entelegynae</taxon>
        <taxon>Araneoidea</taxon>
        <taxon>Araneidae</taxon>
        <taxon>Caerostris</taxon>
    </lineage>
</organism>
<gene>
    <name evidence="1" type="ORF">CEXT_775381</name>
</gene>
<comment type="caution">
    <text evidence="1">The sequence shown here is derived from an EMBL/GenBank/DDBJ whole genome shotgun (WGS) entry which is preliminary data.</text>
</comment>
<proteinExistence type="predicted"/>
<keyword evidence="2" id="KW-1185">Reference proteome</keyword>
<protein>
    <submittedName>
        <fullName evidence="1">Uncharacterized protein</fullName>
    </submittedName>
</protein>
<dbReference type="Proteomes" id="UP001054945">
    <property type="component" value="Unassembled WGS sequence"/>
</dbReference>
<dbReference type="EMBL" id="BPLR01002291">
    <property type="protein sequence ID" value="GIX72218.1"/>
    <property type="molecule type" value="Genomic_DNA"/>
</dbReference>
<accession>A0AAV4MIR8</accession>
<name>A0AAV4MIR8_CAEEX</name>
<reference evidence="1 2" key="1">
    <citation type="submission" date="2021-06" db="EMBL/GenBank/DDBJ databases">
        <title>Caerostris extrusa draft genome.</title>
        <authorList>
            <person name="Kono N."/>
            <person name="Arakawa K."/>
        </authorList>
    </citation>
    <scope>NUCLEOTIDE SEQUENCE [LARGE SCALE GENOMIC DNA]</scope>
</reference>
<evidence type="ECO:0000313" key="1">
    <source>
        <dbReference type="EMBL" id="GIX72218.1"/>
    </source>
</evidence>
<dbReference type="AlphaFoldDB" id="A0AAV4MIR8"/>
<sequence>MDVLSGFKLSKSGGERVMECGVELLDLGTGAHRVHTNYNSLAFSLEPWLSPIYRTSEDMATSLYRITPSIRTGRIEWLIRGDDAKLASSAVAATRTS</sequence>